<dbReference type="Gene3D" id="3.40.50.720">
    <property type="entry name" value="NAD(P)-binding Rossmann-like Domain"/>
    <property type="match status" value="1"/>
</dbReference>
<dbReference type="GO" id="GO:0016614">
    <property type="term" value="F:oxidoreductase activity, acting on CH-OH group of donors"/>
    <property type="evidence" value="ECO:0007669"/>
    <property type="project" value="UniProtKB-ARBA"/>
</dbReference>
<evidence type="ECO:0000313" key="5">
    <source>
        <dbReference type="Proteomes" id="UP000007993"/>
    </source>
</evidence>
<dbReference type="PRINTS" id="PR00081">
    <property type="entry name" value="GDHRDH"/>
</dbReference>
<evidence type="ECO:0000256" key="2">
    <source>
        <dbReference type="ARBA" id="ARBA00023002"/>
    </source>
</evidence>
<evidence type="ECO:0000256" key="1">
    <source>
        <dbReference type="ARBA" id="ARBA00006484"/>
    </source>
</evidence>
<comment type="similarity">
    <text evidence="1">Belongs to the short-chain dehydrogenases/reductases (SDR) family.</text>
</comment>
<protein>
    <submittedName>
        <fullName evidence="4">Short-chain dehydrogenase/reductase SDR</fullName>
    </submittedName>
</protein>
<comment type="caution">
    <text evidence="4">The sequence shown here is derived from an EMBL/GenBank/DDBJ whole genome shotgun (WGS) entry which is preliminary data.</text>
</comment>
<dbReference type="Proteomes" id="UP000007993">
    <property type="component" value="Unassembled WGS sequence"/>
</dbReference>
<sequence length="403" mass="44147">MAASFCGVLFGSAFSHFASFQIVRRQSYATRVPDRWTSIAIIAQAWTQHLASFGRSLQTFFPPLNRNIVCIGTQLESNNHCITQSMLCEISTPTNSSYQRRLKMSTATEERIQLVDPRQAYARPPFKDQEAMKMPGSTEKMKPRPDHGEKSYEGSGKLKGLTALITGADSGIGRAIAICYAREGANIAINYLSEDADAKQTAEVAKQAGVDVSVIRGDLREESFCNELVEQTREEHGAIDILVNNAAYQETANDVDEFSTELFDRIFKTNVYAPFWLSRAVMKHLPPGGSIINTVSIQGYDPSPYLLPYASTKSAMLGMTKGLAKLAMDHGVRVNAVAPGPVWTPLIPGSMPKEKFEEFGADNLFGRPAQPIELAPLYVWLASPDASYVTGEVFGCTGGRTPV</sequence>
<dbReference type="PROSITE" id="PS00061">
    <property type="entry name" value="ADH_SHORT"/>
    <property type="match status" value="1"/>
</dbReference>
<dbReference type="SUPFAM" id="SSF51735">
    <property type="entry name" value="NAD(P)-binding Rossmann-fold domains"/>
    <property type="match status" value="1"/>
</dbReference>
<dbReference type="FunFam" id="3.40.50.720:FF:000084">
    <property type="entry name" value="Short-chain dehydrogenase reductase"/>
    <property type="match status" value="1"/>
</dbReference>
<dbReference type="InterPro" id="IPR036291">
    <property type="entry name" value="NAD(P)-bd_dom_sf"/>
</dbReference>
<feature type="region of interest" description="Disordered" evidence="3">
    <location>
        <begin position="127"/>
        <end position="153"/>
    </location>
</feature>
<dbReference type="AlphaFoldDB" id="K5DMD5"/>
<feature type="compositionally biased region" description="Basic and acidic residues" evidence="3">
    <location>
        <begin position="139"/>
        <end position="152"/>
    </location>
</feature>
<dbReference type="PANTHER" id="PTHR48107">
    <property type="entry name" value="NADPH-DEPENDENT ALDEHYDE REDUCTASE-LIKE PROTEIN, CHLOROPLASTIC-RELATED"/>
    <property type="match status" value="1"/>
</dbReference>
<dbReference type="InterPro" id="IPR002347">
    <property type="entry name" value="SDR_fam"/>
</dbReference>
<name>K5DMD5_RHOBT</name>
<accession>K5DMD5</accession>
<keyword evidence="2" id="KW-0560">Oxidoreductase</keyword>
<evidence type="ECO:0000256" key="3">
    <source>
        <dbReference type="SAM" id="MobiDB-lite"/>
    </source>
</evidence>
<evidence type="ECO:0000313" key="4">
    <source>
        <dbReference type="EMBL" id="EKK03628.1"/>
    </source>
</evidence>
<dbReference type="PANTHER" id="PTHR48107:SF16">
    <property type="entry name" value="NADPH-DEPENDENT ALDEHYDE REDUCTASE 1, CHLOROPLASTIC"/>
    <property type="match status" value="1"/>
</dbReference>
<dbReference type="PATRIC" id="fig|993517.3.peg.1176"/>
<dbReference type="Pfam" id="PF13561">
    <property type="entry name" value="adh_short_C2"/>
    <property type="match status" value="1"/>
</dbReference>
<proteinExistence type="inferred from homology"/>
<dbReference type="CDD" id="cd05355">
    <property type="entry name" value="SDR_c1"/>
    <property type="match status" value="1"/>
</dbReference>
<organism evidence="4 5">
    <name type="scientific">Rhodopirellula baltica SH28</name>
    <dbReference type="NCBI Taxonomy" id="993517"/>
    <lineage>
        <taxon>Bacteria</taxon>
        <taxon>Pseudomonadati</taxon>
        <taxon>Planctomycetota</taxon>
        <taxon>Planctomycetia</taxon>
        <taxon>Pirellulales</taxon>
        <taxon>Pirellulaceae</taxon>
        <taxon>Rhodopirellula</taxon>
    </lineage>
</organism>
<dbReference type="PRINTS" id="PR00080">
    <property type="entry name" value="SDRFAMILY"/>
</dbReference>
<dbReference type="InterPro" id="IPR020904">
    <property type="entry name" value="Sc_DH/Rdtase_CS"/>
</dbReference>
<dbReference type="EMBL" id="AMCW01000022">
    <property type="protein sequence ID" value="EKK03628.1"/>
    <property type="molecule type" value="Genomic_DNA"/>
</dbReference>
<reference evidence="4 5" key="1">
    <citation type="journal article" date="2013" name="Mar. Genomics">
        <title>Expression of sulfatases in Rhodopirellula baltica and the diversity of sulfatases in the genus Rhodopirellula.</title>
        <authorList>
            <person name="Wegner C.E."/>
            <person name="Richter-Heitmann T."/>
            <person name="Klindworth A."/>
            <person name="Klockow C."/>
            <person name="Richter M."/>
            <person name="Achstetter T."/>
            <person name="Glockner F.O."/>
            <person name="Harder J."/>
        </authorList>
    </citation>
    <scope>NUCLEOTIDE SEQUENCE [LARGE SCALE GENOMIC DNA]</scope>
    <source>
        <strain evidence="4 5">SH28</strain>
    </source>
</reference>
<gene>
    <name evidence="4" type="ORF">RBSH_01077</name>
</gene>